<dbReference type="Pfam" id="PF07460">
    <property type="entry name" value="NUMOD3"/>
    <property type="match status" value="1"/>
</dbReference>
<feature type="region of interest" description="Disordered" evidence="1">
    <location>
        <begin position="480"/>
        <end position="500"/>
    </location>
</feature>
<dbReference type="GO" id="GO:0003677">
    <property type="term" value="F:DNA binding"/>
    <property type="evidence" value="ECO:0007669"/>
    <property type="project" value="InterPro"/>
</dbReference>
<sequence length="732" mass="82055">MDGWIDGWQVIRSRRSFGGTRRAKRARKKVLRKACDPERTTSHWRSMDGWNAGRGRRRWTEVERSEDSLAGQPRFSVVRAPFEGRAVAVEGKGWAWLASGQALFRMTRSARRSFAAVASESPTRERPSRSAQTEANFCAAVDFALRFSATRSWDAFGLRAPAIHPRGLANAKAQSGFGGRESLICKGQKRGDEQISPEMLALSESFTRSVLDISTSCTPGIARSGFPLSFCHLKLKPKKRPRLSLRPHVNASSCGRDGRGFLQLYQRESCYLDCRVLFARRHDSSRTCSVHTRASSLLAHGSRPAVKLHVDTSDTGLGPSVSKPDADVQQSVQPTVEAAQQIPEAEDDESVGEREKLRRQRIGLANKGKVPWNKGRQHSPETIERIRQKTYQAMHSPKVMAKLKLNPRHPQTDATRVKIRDKLREQWDLKKKIRGYQESCLQEWKASVAEAARVGGHGEEELQWNSYSVIKKRLREAERAAAKKPKRVAKPRPLKTEEHRQRISAAIRAKWEDPEYQHKVRTGMSKGGKVSAPRKKKPPASGTGVFEKKTSSEKAMDQSFIEAVMSAEKPRRLPRSDTEEFDEEHTPESPLINAARPSAQPIRKVNLLQKVALQSEPDEKLFLHSSKPVDEPTSSKPNFFVDPNASEKLQKLKLLQANRAVMEQRRRESAYHARVLMAEAEKAANALEAAASKDEFAMASLTETRRLMAEAARFIKTAESGKGRLTGSSQSS</sequence>
<proteinExistence type="predicted"/>
<feature type="region of interest" description="Disordered" evidence="1">
    <location>
        <begin position="623"/>
        <end position="642"/>
    </location>
</feature>
<dbReference type="EMBL" id="LVLJ01000491">
    <property type="protein sequence ID" value="OAE33851.1"/>
    <property type="molecule type" value="Genomic_DNA"/>
</dbReference>
<protein>
    <recommendedName>
        <fullName evidence="2">Nuclease associated modular domain-containing protein</fullName>
    </recommendedName>
</protein>
<dbReference type="PANTHER" id="PTHR34199">
    <property type="entry name" value="NUMOD3 MOTIF FAMILY PROTEIN, EXPRESSED"/>
    <property type="match status" value="1"/>
</dbReference>
<evidence type="ECO:0000313" key="3">
    <source>
        <dbReference type="EMBL" id="OAE33851.1"/>
    </source>
</evidence>
<feature type="compositionally biased region" description="Basic and acidic residues" evidence="1">
    <location>
        <begin position="568"/>
        <end position="578"/>
    </location>
</feature>
<reference evidence="3" key="1">
    <citation type="submission" date="2016-03" db="EMBL/GenBank/DDBJ databases">
        <title>Mechanisms controlling the formation of the plant cell surface in tip-growing cells are functionally conserved among land plants.</title>
        <authorList>
            <person name="Honkanen S."/>
            <person name="Jones V.A."/>
            <person name="Morieri G."/>
            <person name="Champion C."/>
            <person name="Hetherington A.J."/>
            <person name="Kelly S."/>
            <person name="Saint-Marcoux D."/>
            <person name="Proust H."/>
            <person name="Prescott H."/>
            <person name="Dolan L."/>
        </authorList>
    </citation>
    <scope>NUCLEOTIDE SEQUENCE [LARGE SCALE GENOMIC DNA]</scope>
    <source>
        <tissue evidence="3">Whole gametophyte</tissue>
    </source>
</reference>
<accession>A0A176WMI6</accession>
<dbReference type="AlphaFoldDB" id="A0A176WMI6"/>
<feature type="domain" description="Nuclease associated modular" evidence="2">
    <location>
        <begin position="359"/>
        <end position="387"/>
    </location>
</feature>
<feature type="compositionally biased region" description="Basic and acidic residues" evidence="1">
    <location>
        <begin position="546"/>
        <end position="556"/>
    </location>
</feature>
<gene>
    <name evidence="3" type="ORF">AXG93_3559s1190</name>
</gene>
<evidence type="ECO:0000259" key="2">
    <source>
        <dbReference type="Pfam" id="PF07460"/>
    </source>
</evidence>
<name>A0A176WMI6_MARPO</name>
<keyword evidence="4" id="KW-1185">Reference proteome</keyword>
<evidence type="ECO:0000256" key="1">
    <source>
        <dbReference type="SAM" id="MobiDB-lite"/>
    </source>
</evidence>
<dbReference type="PANTHER" id="PTHR34199:SF2">
    <property type="entry name" value="NUMOD3 MOTIF FAMILY PROTEIN, EXPRESSED"/>
    <property type="match status" value="1"/>
</dbReference>
<feature type="region of interest" description="Disordered" evidence="1">
    <location>
        <begin position="521"/>
        <end position="599"/>
    </location>
</feature>
<organism evidence="3 4">
    <name type="scientific">Marchantia polymorpha subsp. ruderalis</name>
    <dbReference type="NCBI Taxonomy" id="1480154"/>
    <lineage>
        <taxon>Eukaryota</taxon>
        <taxon>Viridiplantae</taxon>
        <taxon>Streptophyta</taxon>
        <taxon>Embryophyta</taxon>
        <taxon>Marchantiophyta</taxon>
        <taxon>Marchantiopsida</taxon>
        <taxon>Marchantiidae</taxon>
        <taxon>Marchantiales</taxon>
        <taxon>Marchantiaceae</taxon>
        <taxon>Marchantia</taxon>
    </lineage>
</organism>
<comment type="caution">
    <text evidence="3">The sequence shown here is derived from an EMBL/GenBank/DDBJ whole genome shotgun (WGS) entry which is preliminary data.</text>
</comment>
<feature type="compositionally biased region" description="Basic residues" evidence="1">
    <location>
        <begin position="482"/>
        <end position="493"/>
    </location>
</feature>
<dbReference type="InterPro" id="IPR003611">
    <property type="entry name" value="NUMOD3"/>
</dbReference>
<evidence type="ECO:0000313" key="4">
    <source>
        <dbReference type="Proteomes" id="UP000077202"/>
    </source>
</evidence>
<dbReference type="Proteomes" id="UP000077202">
    <property type="component" value="Unassembled WGS sequence"/>
</dbReference>
<feature type="region of interest" description="Disordered" evidence="1">
    <location>
        <begin position="336"/>
        <end position="355"/>
    </location>
</feature>